<dbReference type="OrthoDB" id="990360at2759"/>
<dbReference type="AlphaFoldDB" id="A0A8K0H105"/>
<organism evidence="1 2">
    <name type="scientific">Rhamnella rubrinervis</name>
    <dbReference type="NCBI Taxonomy" id="2594499"/>
    <lineage>
        <taxon>Eukaryota</taxon>
        <taxon>Viridiplantae</taxon>
        <taxon>Streptophyta</taxon>
        <taxon>Embryophyta</taxon>
        <taxon>Tracheophyta</taxon>
        <taxon>Spermatophyta</taxon>
        <taxon>Magnoliopsida</taxon>
        <taxon>eudicotyledons</taxon>
        <taxon>Gunneridae</taxon>
        <taxon>Pentapetalae</taxon>
        <taxon>rosids</taxon>
        <taxon>fabids</taxon>
        <taxon>Rosales</taxon>
        <taxon>Rhamnaceae</taxon>
        <taxon>rhamnoid group</taxon>
        <taxon>Rhamneae</taxon>
        <taxon>Rhamnella</taxon>
    </lineage>
</organism>
<evidence type="ECO:0000313" key="1">
    <source>
        <dbReference type="EMBL" id="KAF3443697.1"/>
    </source>
</evidence>
<proteinExistence type="predicted"/>
<dbReference type="Proteomes" id="UP000796880">
    <property type="component" value="Unassembled WGS sequence"/>
</dbReference>
<comment type="caution">
    <text evidence="1">The sequence shown here is derived from an EMBL/GenBank/DDBJ whole genome shotgun (WGS) entry which is preliminary data.</text>
</comment>
<dbReference type="EMBL" id="VOIH02000006">
    <property type="protein sequence ID" value="KAF3443697.1"/>
    <property type="molecule type" value="Genomic_DNA"/>
</dbReference>
<evidence type="ECO:0000313" key="2">
    <source>
        <dbReference type="Proteomes" id="UP000796880"/>
    </source>
</evidence>
<keyword evidence="2" id="KW-1185">Reference proteome</keyword>
<sequence>MGDCWAPAENKDEDIHFTARPITSERDNQFETFVIIDFRVEQTGPWCFNGNILLWEPEVSPWELTFKKTTIWVQFLGLLLKWYTPQFVRKPDMYLDEVLEIDLGRDISYSFKATKAMIKFNLGNPLKSGIWINRKVRKPGNKEDSSEIQLGTYRLETAKGKEYGSGLDVKPNLFIANLDFINPSGLRKICSNSIKKTQNPKPIQIESKTSERPPNLYVVNITNQDPKPLTSPASYLENYSASYSAL</sequence>
<evidence type="ECO:0008006" key="3">
    <source>
        <dbReference type="Google" id="ProtNLM"/>
    </source>
</evidence>
<gene>
    <name evidence="1" type="ORF">FNV43_RR13387</name>
</gene>
<name>A0A8K0H105_9ROSA</name>
<protein>
    <recommendedName>
        <fullName evidence="3">DUF4283 domain-containing protein</fullName>
    </recommendedName>
</protein>
<accession>A0A8K0H105</accession>
<reference evidence="1" key="1">
    <citation type="submission" date="2020-03" db="EMBL/GenBank/DDBJ databases">
        <title>A high-quality chromosome-level genome assembly of a woody plant with both climbing and erect habits, Rhamnella rubrinervis.</title>
        <authorList>
            <person name="Lu Z."/>
            <person name="Yang Y."/>
            <person name="Zhu X."/>
            <person name="Sun Y."/>
        </authorList>
    </citation>
    <scope>NUCLEOTIDE SEQUENCE</scope>
    <source>
        <strain evidence="1">BYM</strain>
        <tissue evidence="1">Leaf</tissue>
    </source>
</reference>